<dbReference type="Gene3D" id="3.40.50.2000">
    <property type="entry name" value="Glycogen Phosphorylase B"/>
    <property type="match status" value="2"/>
</dbReference>
<gene>
    <name evidence="4" type="ORF">CLV37_103309</name>
</gene>
<dbReference type="PANTHER" id="PTHR43174">
    <property type="entry name" value="UDP-N-ACETYLGLUCOSAMINE 2-EPIMERASE"/>
    <property type="match status" value="1"/>
</dbReference>
<dbReference type="Pfam" id="PF02350">
    <property type="entry name" value="Epimerase_2"/>
    <property type="match status" value="1"/>
</dbReference>
<proteinExistence type="inferred from homology"/>
<evidence type="ECO:0000313" key="5">
    <source>
        <dbReference type="Proteomes" id="UP000238083"/>
    </source>
</evidence>
<evidence type="ECO:0000259" key="3">
    <source>
        <dbReference type="Pfam" id="PF02350"/>
    </source>
</evidence>
<accession>A0A2T0R6T2</accession>
<dbReference type="CDD" id="cd03786">
    <property type="entry name" value="GTB_UDP-GlcNAc_2-Epimerase"/>
    <property type="match status" value="1"/>
</dbReference>
<keyword evidence="5" id="KW-1185">Reference proteome</keyword>
<dbReference type="PANTHER" id="PTHR43174:SF1">
    <property type="entry name" value="UDP-N-ACETYLGLUCOSAMINE 2-EPIMERASE"/>
    <property type="match status" value="1"/>
</dbReference>
<dbReference type="AlphaFoldDB" id="A0A2T0R6T2"/>
<evidence type="ECO:0000313" key="4">
    <source>
        <dbReference type="EMBL" id="PRY16877.1"/>
    </source>
</evidence>
<feature type="domain" description="UDP-N-acetylglucosamine 2-epimerase" evidence="3">
    <location>
        <begin position="38"/>
        <end position="359"/>
    </location>
</feature>
<comment type="caution">
    <text evidence="4">The sequence shown here is derived from an EMBL/GenBank/DDBJ whole genome shotgun (WGS) entry which is preliminary data.</text>
</comment>
<dbReference type="EMBL" id="PVZF01000003">
    <property type="protein sequence ID" value="PRY16877.1"/>
    <property type="molecule type" value="Genomic_DNA"/>
</dbReference>
<organism evidence="4 5">
    <name type="scientific">Kineococcus rhizosphaerae</name>
    <dbReference type="NCBI Taxonomy" id="559628"/>
    <lineage>
        <taxon>Bacteria</taxon>
        <taxon>Bacillati</taxon>
        <taxon>Actinomycetota</taxon>
        <taxon>Actinomycetes</taxon>
        <taxon>Kineosporiales</taxon>
        <taxon>Kineosporiaceae</taxon>
        <taxon>Kineococcus</taxon>
    </lineage>
</organism>
<feature type="region of interest" description="Disordered" evidence="2">
    <location>
        <begin position="365"/>
        <end position="391"/>
    </location>
</feature>
<dbReference type="GO" id="GO:0016853">
    <property type="term" value="F:isomerase activity"/>
    <property type="evidence" value="ECO:0007669"/>
    <property type="project" value="UniProtKB-KW"/>
</dbReference>
<comment type="similarity">
    <text evidence="1">Belongs to the UDP-N-acetylglucosamine 2-epimerase family.</text>
</comment>
<dbReference type="SUPFAM" id="SSF53756">
    <property type="entry name" value="UDP-Glycosyltransferase/glycogen phosphorylase"/>
    <property type="match status" value="1"/>
</dbReference>
<keyword evidence="1" id="KW-0413">Isomerase</keyword>
<dbReference type="Proteomes" id="UP000238083">
    <property type="component" value="Unassembled WGS sequence"/>
</dbReference>
<dbReference type="NCBIfam" id="TIGR00236">
    <property type="entry name" value="wecB"/>
    <property type="match status" value="1"/>
</dbReference>
<protein>
    <submittedName>
        <fullName evidence="4">UDP-N-acetylglucosamine 2-epimerase (Non-hydrolysing)</fullName>
    </submittedName>
</protein>
<dbReference type="InterPro" id="IPR029767">
    <property type="entry name" value="WecB-like"/>
</dbReference>
<sequence>MNRMSDREDLRVDVVLGTRPEIVKLAPVVHALGASAGTVFTAQHYDPELSDVFFAATGLPRPAAVLDGVGGRSRAAQLTTMLDALTGLLDERRPDAVVVQGDTNSANAGAQAAHYLGIPVVHVEAGLRSHDRAMPEEVNRLVIGAVADVHCCPTPQNVENLLRAGADPTAVHLTGNPVVEATTRALPTAAERAALLADLGVEAGRFVLATVHRPENTDTEERLRGLLTGLGSLGLPVLLPLHPRTRSRLRSFGIEVPAGVRALAPTDHATFLALAAEALVLVSDSGGVQEEVTVLGKPLVVVRRSTERPESVEAGFAVLTDVDGIAGALARQTRPGWPGRLATLPSPYGDGRAAQRIAHLTLAAARSSAGPGPRSQVLDRSVDGASTRPVS</sequence>
<dbReference type="InterPro" id="IPR003331">
    <property type="entry name" value="UDP_GlcNAc_Epimerase_2_dom"/>
</dbReference>
<reference evidence="4 5" key="1">
    <citation type="submission" date="2018-03" db="EMBL/GenBank/DDBJ databases">
        <title>Genomic Encyclopedia of Archaeal and Bacterial Type Strains, Phase II (KMG-II): from individual species to whole genera.</title>
        <authorList>
            <person name="Goeker M."/>
        </authorList>
    </citation>
    <scope>NUCLEOTIDE SEQUENCE [LARGE SCALE GENOMIC DNA]</scope>
    <source>
        <strain evidence="4 5">DSM 19711</strain>
    </source>
</reference>
<evidence type="ECO:0000256" key="1">
    <source>
        <dbReference type="RuleBase" id="RU003513"/>
    </source>
</evidence>
<name>A0A2T0R6T2_9ACTN</name>
<evidence type="ECO:0000256" key="2">
    <source>
        <dbReference type="SAM" id="MobiDB-lite"/>
    </source>
</evidence>